<feature type="region of interest" description="Disordered" evidence="1">
    <location>
        <begin position="1"/>
        <end position="24"/>
    </location>
</feature>
<gene>
    <name evidence="2" type="ORF">IPOD504_LOCUS8408</name>
</gene>
<organism evidence="2 3">
    <name type="scientific">Iphiclides podalirius</name>
    <name type="common">scarce swallowtail</name>
    <dbReference type="NCBI Taxonomy" id="110791"/>
    <lineage>
        <taxon>Eukaryota</taxon>
        <taxon>Metazoa</taxon>
        <taxon>Ecdysozoa</taxon>
        <taxon>Arthropoda</taxon>
        <taxon>Hexapoda</taxon>
        <taxon>Insecta</taxon>
        <taxon>Pterygota</taxon>
        <taxon>Neoptera</taxon>
        <taxon>Endopterygota</taxon>
        <taxon>Lepidoptera</taxon>
        <taxon>Glossata</taxon>
        <taxon>Ditrysia</taxon>
        <taxon>Papilionoidea</taxon>
        <taxon>Papilionidae</taxon>
        <taxon>Papilioninae</taxon>
        <taxon>Iphiclides</taxon>
    </lineage>
</organism>
<evidence type="ECO:0000313" key="2">
    <source>
        <dbReference type="EMBL" id="CAH2053931.1"/>
    </source>
</evidence>
<feature type="non-terminal residue" evidence="2">
    <location>
        <position position="87"/>
    </location>
</feature>
<protein>
    <submittedName>
        <fullName evidence="2">Uncharacterized protein</fullName>
    </submittedName>
</protein>
<reference evidence="2" key="1">
    <citation type="submission" date="2022-03" db="EMBL/GenBank/DDBJ databases">
        <authorList>
            <person name="Martin H S."/>
        </authorList>
    </citation>
    <scope>NUCLEOTIDE SEQUENCE</scope>
</reference>
<dbReference type="EMBL" id="OW152833">
    <property type="protein sequence ID" value="CAH2053931.1"/>
    <property type="molecule type" value="Genomic_DNA"/>
</dbReference>
<accession>A0ABN8IG01</accession>
<dbReference type="Proteomes" id="UP000837857">
    <property type="component" value="Chromosome 21"/>
</dbReference>
<keyword evidence="3" id="KW-1185">Reference proteome</keyword>
<name>A0ABN8IG01_9NEOP</name>
<proteinExistence type="predicted"/>
<sequence length="87" mass="9587">MPLGKPSLGASSLPACDSHQTPAQRNAVVTARRLSLKATRPTSDAAAISGRDWRLLRENIVWEYVKAISRLIAEFSTPQQKSKLNRT</sequence>
<evidence type="ECO:0000256" key="1">
    <source>
        <dbReference type="SAM" id="MobiDB-lite"/>
    </source>
</evidence>
<evidence type="ECO:0000313" key="3">
    <source>
        <dbReference type="Proteomes" id="UP000837857"/>
    </source>
</evidence>